<dbReference type="EMBL" id="LJRQ01000442">
    <property type="protein sequence ID" value="KPZ05575.1"/>
    <property type="molecule type" value="Genomic_DNA"/>
</dbReference>
<dbReference type="Gene3D" id="2.180.10.10">
    <property type="entry name" value="RHS repeat-associated core"/>
    <property type="match status" value="1"/>
</dbReference>
<sequence>MKFSRFYNSLDGLWRHNFSTRLFFSDRSAVMVMSDGKESLFSPSPEGYISDANVGILLKEGNSWRYNGLNNQTMFFSASGELTQINKSDGVVYKLTYTRTDKGPEITVNNSYGESLVIVEDFTRQLKSIRAGTKHIVFSYDAYENLSERKSTDAGIVSITKYHYESAYKNSFLTGITDARGVRFATWAYNDSGRPISSQHADNAGSVKIRYLDDGYRVVTNELGKNTTYRYENISGKLRLVQIIGEPSPNCPASNSSYTYNERGQVLTKTDAKGLITAYTYSERGLETSRTEASGTAQARTVITEWDPSRFLPTKITEPTRITAFTYDDQGRETGRQVTLR</sequence>
<dbReference type="NCBIfam" id="TIGR01643">
    <property type="entry name" value="YD_repeat_2x"/>
    <property type="match status" value="1"/>
</dbReference>
<accession>A0A0Q0IVS5</accession>
<dbReference type="InterPro" id="IPR031325">
    <property type="entry name" value="RHS_repeat"/>
</dbReference>
<protein>
    <submittedName>
        <fullName evidence="1">RelE/ParE family plasmid stabilization system protein</fullName>
    </submittedName>
</protein>
<evidence type="ECO:0000313" key="2">
    <source>
        <dbReference type="Proteomes" id="UP000050266"/>
    </source>
</evidence>
<gene>
    <name evidence="1" type="ORF">ALO41_200118</name>
</gene>
<proteinExistence type="predicted"/>
<comment type="caution">
    <text evidence="1">The sequence shown here is derived from an EMBL/GenBank/DDBJ whole genome shotgun (WGS) entry which is preliminary data.</text>
</comment>
<dbReference type="PATRIC" id="fig|251720.4.peg.5730"/>
<reference evidence="1 2" key="1">
    <citation type="submission" date="2015-09" db="EMBL/GenBank/DDBJ databases">
        <title>Genome announcement of multiple Pseudomonas syringae strains.</title>
        <authorList>
            <person name="Thakur S."/>
            <person name="Wang P.W."/>
            <person name="Gong Y."/>
            <person name="Weir B.S."/>
            <person name="Guttman D.S."/>
        </authorList>
    </citation>
    <scope>NUCLEOTIDE SEQUENCE [LARGE SCALE GENOMIC DNA]</scope>
    <source>
        <strain evidence="1 2">ICMP3962</strain>
    </source>
</reference>
<dbReference type="InterPro" id="IPR006530">
    <property type="entry name" value="YD"/>
</dbReference>
<dbReference type="AlphaFoldDB" id="A0A0Q0IVS5"/>
<evidence type="ECO:0000313" key="1">
    <source>
        <dbReference type="EMBL" id="KPZ05575.1"/>
    </source>
</evidence>
<dbReference type="OrthoDB" id="6191870at2"/>
<organism evidence="1 2">
    <name type="scientific">Pseudomonas amygdali pv. ulmi</name>
    <dbReference type="NCBI Taxonomy" id="251720"/>
    <lineage>
        <taxon>Bacteria</taxon>
        <taxon>Pseudomonadati</taxon>
        <taxon>Pseudomonadota</taxon>
        <taxon>Gammaproteobacteria</taxon>
        <taxon>Pseudomonadales</taxon>
        <taxon>Pseudomonadaceae</taxon>
        <taxon>Pseudomonas</taxon>
        <taxon>Pseudomonas amygdali</taxon>
    </lineage>
</organism>
<dbReference type="Pfam" id="PF05593">
    <property type="entry name" value="RHS_repeat"/>
    <property type="match status" value="1"/>
</dbReference>
<dbReference type="Proteomes" id="UP000050266">
    <property type="component" value="Unassembled WGS sequence"/>
</dbReference>
<name>A0A0Q0IVS5_PSEA0</name>